<dbReference type="HOGENOM" id="CLU_033748_0_0_1"/>
<dbReference type="AlphaFoldDB" id="A0A0C3BG45"/>
<keyword evidence="6" id="KW-0653">Protein transport</keyword>
<accession>A0A0C3BG45</accession>
<evidence type="ECO:0000256" key="11">
    <source>
        <dbReference type="ARBA" id="ARBA00054927"/>
    </source>
</evidence>
<dbReference type="InterPro" id="IPR000727">
    <property type="entry name" value="T_SNARE_dom"/>
</dbReference>
<feature type="domain" description="T-SNARE coiled-coil homology" evidence="13">
    <location>
        <begin position="301"/>
        <end position="363"/>
    </location>
</feature>
<dbReference type="InterPro" id="IPR001683">
    <property type="entry name" value="PX_dom"/>
</dbReference>
<dbReference type="GO" id="GO:0007034">
    <property type="term" value="P:vacuolar transport"/>
    <property type="evidence" value="ECO:0007669"/>
    <property type="project" value="UniProtKB-ARBA"/>
</dbReference>
<name>A0A0C3BG45_PILCF</name>
<dbReference type="Gene3D" id="1.20.5.110">
    <property type="match status" value="1"/>
</dbReference>
<dbReference type="GO" id="GO:0016192">
    <property type="term" value="P:vesicle-mediated transport"/>
    <property type="evidence" value="ECO:0007669"/>
    <property type="project" value="UniProtKB-ARBA"/>
</dbReference>
<sequence>MTAIQAVYVKGHEERSHPKPHTVYRIEIQASVRSWSMWRRYSEFVDLHTELTKSTSSPPPASLPPKHTFSILSLRPLHDRDEGLLEERRAGLEVYLRAIISAKEDKWRESFAFKEFLGVPVGKQGTMDGGAGAGAGAFSSSSWLDEHLELQTRIRDIRADINKRDALSDRGDVAASHTSNVQAKKKLAEILGRVQTLTRGLQELAMGGMSEGELQRRTDMVARLQDDCEKLGKMVTVARQTSRAGAPSSAKAPASESDRAALFGPTSFSKPVTRVFGQAAQPRETEVTRPLDSQGLFQLQKQQMDQQDAQAAQLATILQRQRHLGEAIGAELASQNELLDSLSNDVDVVGGKLTAAKKQLNRLG</sequence>
<keyword evidence="5" id="KW-0926">Vacuole</keyword>
<keyword evidence="8" id="KW-0446">Lipid-binding</keyword>
<keyword evidence="16" id="KW-1185">Reference proteome</keyword>
<dbReference type="EMBL" id="KN832985">
    <property type="protein sequence ID" value="KIM85258.1"/>
    <property type="molecule type" value="Genomic_DNA"/>
</dbReference>
<dbReference type="OrthoDB" id="428895at2759"/>
<feature type="domain" description="PX" evidence="14">
    <location>
        <begin position="2"/>
        <end position="123"/>
    </location>
</feature>
<evidence type="ECO:0000256" key="1">
    <source>
        <dbReference type="ARBA" id="ARBA00004116"/>
    </source>
</evidence>
<dbReference type="Proteomes" id="UP000054166">
    <property type="component" value="Unassembled WGS sequence"/>
</dbReference>
<evidence type="ECO:0000256" key="2">
    <source>
        <dbReference type="ARBA" id="ARBA00004180"/>
    </source>
</evidence>
<dbReference type="PROSITE" id="PS50195">
    <property type="entry name" value="PX"/>
    <property type="match status" value="1"/>
</dbReference>
<dbReference type="InParanoid" id="A0A0C3BG45"/>
<dbReference type="PANTHER" id="PTHR15813">
    <property type="entry name" value="SORTING NEXIN-22 AND 24"/>
    <property type="match status" value="1"/>
</dbReference>
<feature type="compositionally biased region" description="Low complexity" evidence="12">
    <location>
        <begin position="242"/>
        <end position="255"/>
    </location>
</feature>
<feature type="region of interest" description="Disordered" evidence="12">
    <location>
        <begin position="239"/>
        <end position="266"/>
    </location>
</feature>
<dbReference type="PANTHER" id="PTHR15813:SF8">
    <property type="entry name" value="SORTING NEXIN-22"/>
    <property type="match status" value="1"/>
</dbReference>
<dbReference type="SUPFAM" id="SSF64268">
    <property type="entry name" value="PX domain"/>
    <property type="match status" value="1"/>
</dbReference>
<comment type="similarity">
    <text evidence="3">Belongs to the sorting nexin family.</text>
</comment>
<dbReference type="GO" id="GO:0097576">
    <property type="term" value="P:vacuole fusion"/>
    <property type="evidence" value="ECO:0007669"/>
    <property type="project" value="UniProtKB-ARBA"/>
</dbReference>
<evidence type="ECO:0000313" key="16">
    <source>
        <dbReference type="Proteomes" id="UP000054166"/>
    </source>
</evidence>
<evidence type="ECO:0000256" key="9">
    <source>
        <dbReference type="ARBA" id="ARBA00023136"/>
    </source>
</evidence>
<evidence type="ECO:0000259" key="13">
    <source>
        <dbReference type="PROSITE" id="PS50192"/>
    </source>
</evidence>
<evidence type="ECO:0000256" key="7">
    <source>
        <dbReference type="ARBA" id="ARBA00023054"/>
    </source>
</evidence>
<dbReference type="GO" id="GO:0015031">
    <property type="term" value="P:protein transport"/>
    <property type="evidence" value="ECO:0007669"/>
    <property type="project" value="UniProtKB-KW"/>
</dbReference>
<evidence type="ECO:0000313" key="15">
    <source>
        <dbReference type="EMBL" id="KIM85258.1"/>
    </source>
</evidence>
<keyword evidence="4" id="KW-0813">Transport</keyword>
<dbReference type="Pfam" id="PF00787">
    <property type="entry name" value="PX"/>
    <property type="match status" value="1"/>
</dbReference>
<evidence type="ECO:0000256" key="5">
    <source>
        <dbReference type="ARBA" id="ARBA00022554"/>
    </source>
</evidence>
<dbReference type="GO" id="GO:0000329">
    <property type="term" value="C:fungal-type vacuole membrane"/>
    <property type="evidence" value="ECO:0007669"/>
    <property type="project" value="UniProtKB-ARBA"/>
</dbReference>
<evidence type="ECO:0000256" key="6">
    <source>
        <dbReference type="ARBA" id="ARBA00022927"/>
    </source>
</evidence>
<evidence type="ECO:0000256" key="4">
    <source>
        <dbReference type="ARBA" id="ARBA00022448"/>
    </source>
</evidence>
<evidence type="ECO:0000256" key="10">
    <source>
        <dbReference type="ARBA" id="ARBA00023329"/>
    </source>
</evidence>
<reference evidence="16" key="2">
    <citation type="submission" date="2015-01" db="EMBL/GenBank/DDBJ databases">
        <title>Evolutionary Origins and Diversification of the Mycorrhizal Mutualists.</title>
        <authorList>
            <consortium name="DOE Joint Genome Institute"/>
            <consortium name="Mycorrhizal Genomics Consortium"/>
            <person name="Kohler A."/>
            <person name="Kuo A."/>
            <person name="Nagy L.G."/>
            <person name="Floudas D."/>
            <person name="Copeland A."/>
            <person name="Barry K.W."/>
            <person name="Cichocki N."/>
            <person name="Veneault-Fourrey C."/>
            <person name="LaButti K."/>
            <person name="Lindquist E.A."/>
            <person name="Lipzen A."/>
            <person name="Lundell T."/>
            <person name="Morin E."/>
            <person name="Murat C."/>
            <person name="Riley R."/>
            <person name="Ohm R."/>
            <person name="Sun H."/>
            <person name="Tunlid A."/>
            <person name="Henrissat B."/>
            <person name="Grigoriev I.V."/>
            <person name="Hibbett D.S."/>
            <person name="Martin F."/>
        </authorList>
    </citation>
    <scope>NUCLEOTIDE SEQUENCE [LARGE SCALE GENOMIC DNA]</scope>
    <source>
        <strain evidence="16">F 1598</strain>
    </source>
</reference>
<dbReference type="FunFam" id="1.20.5.110:FF:000058">
    <property type="entry name" value="VAM7p Vacuolar SNARE protein"/>
    <property type="match status" value="1"/>
</dbReference>
<dbReference type="PROSITE" id="PS50192">
    <property type="entry name" value="T_SNARE"/>
    <property type="match status" value="1"/>
</dbReference>
<dbReference type="FunCoup" id="A0A0C3BG45">
    <property type="interactions" value="46"/>
</dbReference>
<evidence type="ECO:0000256" key="8">
    <source>
        <dbReference type="ARBA" id="ARBA00023121"/>
    </source>
</evidence>
<dbReference type="SUPFAM" id="SSF58038">
    <property type="entry name" value="SNARE fusion complex"/>
    <property type="match status" value="1"/>
</dbReference>
<dbReference type="GO" id="GO:1901981">
    <property type="term" value="F:phosphatidylinositol phosphate binding"/>
    <property type="evidence" value="ECO:0007669"/>
    <property type="project" value="TreeGrafter"/>
</dbReference>
<evidence type="ECO:0000259" key="14">
    <source>
        <dbReference type="PROSITE" id="PS50195"/>
    </source>
</evidence>
<evidence type="ECO:0000256" key="3">
    <source>
        <dbReference type="ARBA" id="ARBA00010883"/>
    </source>
</evidence>
<dbReference type="STRING" id="765440.A0A0C3BG45"/>
<comment type="subcellular location">
    <subcellularLocation>
        <location evidence="2">Cytoplasmic vesicle membrane</location>
        <topology evidence="2">Peripheral membrane protein</topology>
        <orientation evidence="2">Cytoplasmic side</orientation>
    </subcellularLocation>
    <subcellularLocation>
        <location evidence="1">Vacuole</location>
    </subcellularLocation>
</comment>
<comment type="function">
    <text evidence="11">Essential for proper morphogenesis of the vacuole. May exist as structural reinforcement on the surface of the vacuolar membrane and be required for maintenance against rupture by osmotic pressure.</text>
</comment>
<keyword evidence="9" id="KW-0472">Membrane</keyword>
<dbReference type="CDD" id="cd15858">
    <property type="entry name" value="SNARE_VAM7"/>
    <property type="match status" value="1"/>
</dbReference>
<gene>
    <name evidence="15" type="ORF">PILCRDRAFT_96403</name>
</gene>
<proteinExistence type="inferred from homology"/>
<keyword evidence="10" id="KW-0968">Cytoplasmic vesicle</keyword>
<dbReference type="SMART" id="SM00397">
    <property type="entry name" value="t_SNARE"/>
    <property type="match status" value="1"/>
</dbReference>
<dbReference type="InterPro" id="IPR052467">
    <property type="entry name" value="Sorting_nexin_PX-domain"/>
</dbReference>
<evidence type="ECO:0008006" key="17">
    <source>
        <dbReference type="Google" id="ProtNLM"/>
    </source>
</evidence>
<dbReference type="CDD" id="cd06897">
    <property type="entry name" value="PX_SNARE"/>
    <property type="match status" value="1"/>
</dbReference>
<organism evidence="15 16">
    <name type="scientific">Piloderma croceum (strain F 1598)</name>
    <dbReference type="NCBI Taxonomy" id="765440"/>
    <lineage>
        <taxon>Eukaryota</taxon>
        <taxon>Fungi</taxon>
        <taxon>Dikarya</taxon>
        <taxon>Basidiomycota</taxon>
        <taxon>Agaricomycotina</taxon>
        <taxon>Agaricomycetes</taxon>
        <taxon>Agaricomycetidae</taxon>
        <taxon>Atheliales</taxon>
        <taxon>Atheliaceae</taxon>
        <taxon>Piloderma</taxon>
    </lineage>
</organism>
<evidence type="ECO:0000256" key="12">
    <source>
        <dbReference type="SAM" id="MobiDB-lite"/>
    </source>
</evidence>
<keyword evidence="7" id="KW-0175">Coiled coil</keyword>
<dbReference type="SMART" id="SM00312">
    <property type="entry name" value="PX"/>
    <property type="match status" value="1"/>
</dbReference>
<dbReference type="Gene3D" id="3.30.1520.10">
    <property type="entry name" value="Phox-like domain"/>
    <property type="match status" value="1"/>
</dbReference>
<reference evidence="15 16" key="1">
    <citation type="submission" date="2014-04" db="EMBL/GenBank/DDBJ databases">
        <authorList>
            <consortium name="DOE Joint Genome Institute"/>
            <person name="Kuo A."/>
            <person name="Tarkka M."/>
            <person name="Buscot F."/>
            <person name="Kohler A."/>
            <person name="Nagy L.G."/>
            <person name="Floudas D."/>
            <person name="Copeland A."/>
            <person name="Barry K.W."/>
            <person name="Cichocki N."/>
            <person name="Veneault-Fourrey C."/>
            <person name="LaButti K."/>
            <person name="Lindquist E.A."/>
            <person name="Lipzen A."/>
            <person name="Lundell T."/>
            <person name="Morin E."/>
            <person name="Murat C."/>
            <person name="Sun H."/>
            <person name="Tunlid A."/>
            <person name="Henrissat B."/>
            <person name="Grigoriev I.V."/>
            <person name="Hibbett D.S."/>
            <person name="Martin F."/>
            <person name="Nordberg H.P."/>
            <person name="Cantor M.N."/>
            <person name="Hua S.X."/>
        </authorList>
    </citation>
    <scope>NUCLEOTIDE SEQUENCE [LARGE SCALE GENOMIC DNA]</scope>
    <source>
        <strain evidence="15 16">F 1598</strain>
    </source>
</reference>
<protein>
    <recommendedName>
        <fullName evidence="17">t-SNARE coiled-coil homology domain-containing protein</fullName>
    </recommendedName>
</protein>
<dbReference type="GO" id="GO:0030659">
    <property type="term" value="C:cytoplasmic vesicle membrane"/>
    <property type="evidence" value="ECO:0007669"/>
    <property type="project" value="UniProtKB-SubCell"/>
</dbReference>
<dbReference type="InterPro" id="IPR036871">
    <property type="entry name" value="PX_dom_sf"/>
</dbReference>